<dbReference type="OrthoDB" id="251762at2"/>
<accession>A0A5B1CD60</accession>
<dbReference type="EMBL" id="VRLW01000001">
    <property type="protein sequence ID" value="KAA1258171.1"/>
    <property type="molecule type" value="Genomic_DNA"/>
</dbReference>
<organism evidence="1 2">
    <name type="scientific">Rubripirellula obstinata</name>
    <dbReference type="NCBI Taxonomy" id="406547"/>
    <lineage>
        <taxon>Bacteria</taxon>
        <taxon>Pseudomonadati</taxon>
        <taxon>Planctomycetota</taxon>
        <taxon>Planctomycetia</taxon>
        <taxon>Pirellulales</taxon>
        <taxon>Pirellulaceae</taxon>
        <taxon>Rubripirellula</taxon>
    </lineage>
</organism>
<proteinExistence type="predicted"/>
<gene>
    <name evidence="1" type="ORF">LF1_06860</name>
</gene>
<dbReference type="RefSeq" id="WP_068258830.1">
    <property type="nucleotide sequence ID" value="NZ_LWSK01000007.1"/>
</dbReference>
<dbReference type="SUPFAM" id="SSF53448">
    <property type="entry name" value="Nucleotide-diphospho-sugar transferases"/>
    <property type="match status" value="1"/>
</dbReference>
<evidence type="ECO:0000313" key="1">
    <source>
        <dbReference type="EMBL" id="KAA1258171.1"/>
    </source>
</evidence>
<reference evidence="1 2" key="1">
    <citation type="submission" date="2019-08" db="EMBL/GenBank/DDBJ databases">
        <title>Deep-cultivation of Planctomycetes and their phenomic and genomic characterization uncovers novel biology.</title>
        <authorList>
            <person name="Wiegand S."/>
            <person name="Jogler M."/>
            <person name="Boedeker C."/>
            <person name="Pinto D."/>
            <person name="Vollmers J."/>
            <person name="Rivas-Marin E."/>
            <person name="Kohn T."/>
            <person name="Peeters S.H."/>
            <person name="Heuer A."/>
            <person name="Rast P."/>
            <person name="Oberbeckmann S."/>
            <person name="Bunk B."/>
            <person name="Jeske O."/>
            <person name="Meyerdierks A."/>
            <person name="Storesund J.E."/>
            <person name="Kallscheuer N."/>
            <person name="Luecker S."/>
            <person name="Lage O.M."/>
            <person name="Pohl T."/>
            <person name="Merkel B.J."/>
            <person name="Hornburger P."/>
            <person name="Mueller R.-W."/>
            <person name="Bruemmer F."/>
            <person name="Labrenz M."/>
            <person name="Spormann A.M."/>
            <person name="Op Den Camp H."/>
            <person name="Overmann J."/>
            <person name="Amann R."/>
            <person name="Jetten M.S.M."/>
            <person name="Mascher T."/>
            <person name="Medema M.H."/>
            <person name="Devos D.P."/>
            <person name="Kaster A.-K."/>
            <person name="Ovreas L."/>
            <person name="Rohde M."/>
            <person name="Galperin M.Y."/>
            <person name="Jogler C."/>
        </authorList>
    </citation>
    <scope>NUCLEOTIDE SEQUENCE [LARGE SCALE GENOMIC DNA]</scope>
    <source>
        <strain evidence="1 2">LF1</strain>
    </source>
</reference>
<comment type="caution">
    <text evidence="1">The sequence shown here is derived from an EMBL/GenBank/DDBJ whole genome shotgun (WGS) entry which is preliminary data.</text>
</comment>
<dbReference type="AlphaFoldDB" id="A0A5B1CD60"/>
<evidence type="ECO:0008006" key="3">
    <source>
        <dbReference type="Google" id="ProtNLM"/>
    </source>
</evidence>
<sequence length="250" mass="28286">MMEVSPLISPAMPTKFPKPTEDFGVMYIAIGGKSLWQLRRSIASLRHHCPAVPVALFTNQPTDACPTVEYRFEVSATGGYHVKPRFIPWLPFDRTVYLDADTVVLNSSAIEPAELLTDKYGYEAIYVHGVSRRCDKVRICGVPSMNSGVVMLKKCQRVLNALAHWRRHYQGGNDEILLTKALLRHAVPSFVLPAEWNCRARDQVRHYSSIRITHHRHVLRLVQPDGSVPDELLKRWWETGVAELQGGSFA</sequence>
<dbReference type="InterPro" id="IPR029044">
    <property type="entry name" value="Nucleotide-diphossugar_trans"/>
</dbReference>
<keyword evidence="2" id="KW-1185">Reference proteome</keyword>
<dbReference type="Proteomes" id="UP000322699">
    <property type="component" value="Unassembled WGS sequence"/>
</dbReference>
<name>A0A5B1CD60_9BACT</name>
<dbReference type="Gene3D" id="3.90.550.10">
    <property type="entry name" value="Spore Coat Polysaccharide Biosynthesis Protein SpsA, Chain A"/>
    <property type="match status" value="1"/>
</dbReference>
<evidence type="ECO:0000313" key="2">
    <source>
        <dbReference type="Proteomes" id="UP000322699"/>
    </source>
</evidence>
<protein>
    <recommendedName>
        <fullName evidence="3">Glycosyl transferase family 8</fullName>
    </recommendedName>
</protein>